<dbReference type="RefSeq" id="WP_259539898.1">
    <property type="nucleotide sequence ID" value="NZ_JANLCJ010000005.1"/>
</dbReference>
<protein>
    <submittedName>
        <fullName evidence="2">VOC family protein</fullName>
    </submittedName>
</protein>
<comment type="caution">
    <text evidence="2">The sequence shown here is derived from an EMBL/GenBank/DDBJ whole genome shotgun (WGS) entry which is preliminary data.</text>
</comment>
<name>A0ABT2H507_9MICO</name>
<evidence type="ECO:0000313" key="3">
    <source>
        <dbReference type="Proteomes" id="UP001165586"/>
    </source>
</evidence>
<evidence type="ECO:0000313" key="2">
    <source>
        <dbReference type="EMBL" id="MCS5734989.1"/>
    </source>
</evidence>
<dbReference type="InterPro" id="IPR004360">
    <property type="entry name" value="Glyas_Fos-R_dOase_dom"/>
</dbReference>
<feature type="domain" description="VOC" evidence="1">
    <location>
        <begin position="127"/>
        <end position="263"/>
    </location>
</feature>
<keyword evidence="3" id="KW-1185">Reference proteome</keyword>
<dbReference type="InterPro" id="IPR029068">
    <property type="entry name" value="Glyas_Bleomycin-R_OHBP_Dase"/>
</dbReference>
<dbReference type="Proteomes" id="UP001165586">
    <property type="component" value="Unassembled WGS sequence"/>
</dbReference>
<dbReference type="Pfam" id="PF00903">
    <property type="entry name" value="Glyoxalase"/>
    <property type="match status" value="1"/>
</dbReference>
<reference evidence="2" key="1">
    <citation type="submission" date="2022-08" db="EMBL/GenBank/DDBJ databases">
        <authorList>
            <person name="Deng Y."/>
            <person name="Han X.-F."/>
            <person name="Zhang Y.-Q."/>
        </authorList>
    </citation>
    <scope>NUCLEOTIDE SEQUENCE</scope>
    <source>
        <strain evidence="2">CPCC 203386</strain>
    </source>
</reference>
<accession>A0ABT2H507</accession>
<dbReference type="InterPro" id="IPR037523">
    <property type="entry name" value="VOC_core"/>
</dbReference>
<organism evidence="2 3">
    <name type="scientific">Herbiconiux daphne</name>
    <dbReference type="NCBI Taxonomy" id="2970914"/>
    <lineage>
        <taxon>Bacteria</taxon>
        <taxon>Bacillati</taxon>
        <taxon>Actinomycetota</taxon>
        <taxon>Actinomycetes</taxon>
        <taxon>Micrococcales</taxon>
        <taxon>Microbacteriaceae</taxon>
        <taxon>Herbiconiux</taxon>
    </lineage>
</organism>
<dbReference type="Gene3D" id="3.10.180.10">
    <property type="entry name" value="2,3-Dihydroxybiphenyl 1,2-Dioxygenase, domain 1"/>
    <property type="match status" value="2"/>
</dbReference>
<dbReference type="SUPFAM" id="SSF54593">
    <property type="entry name" value="Glyoxalase/Bleomycin resistance protein/Dihydroxybiphenyl dioxygenase"/>
    <property type="match status" value="2"/>
</dbReference>
<sequence length="268" mass="28499">MRLDDICLVNADVTASDDFYREGVGLERRMRNVRFADFVIGTGPRLAMWMRPSIAETVGAAFPSAPGLPFRVTIELPDAAALDAASARVPSAVRLAPRRASGSAAYAVTDPDGFTSVLVASATGRPRIAEIELAVTDVVRTYDFLERLGFTPVAADGRLHFDGGNVKLTIVQADATVQAAASVPADASGAPAVSAAEFASWSRNGGHLMLAIELDSGEAVDALHADLKARGLADSGEPALYEWGARSAYFVDPDGYIWEIYAWVEEPR</sequence>
<proteinExistence type="predicted"/>
<dbReference type="EMBL" id="JANLCJ010000005">
    <property type="protein sequence ID" value="MCS5734989.1"/>
    <property type="molecule type" value="Genomic_DNA"/>
</dbReference>
<evidence type="ECO:0000259" key="1">
    <source>
        <dbReference type="PROSITE" id="PS51819"/>
    </source>
</evidence>
<dbReference type="PROSITE" id="PS51819">
    <property type="entry name" value="VOC"/>
    <property type="match status" value="1"/>
</dbReference>
<gene>
    <name evidence="2" type="ORF">N1032_14685</name>
</gene>
<dbReference type="PANTHER" id="PTHR36503:SF3">
    <property type="entry name" value="BLR0126 PROTEIN"/>
    <property type="match status" value="1"/>
</dbReference>
<dbReference type="PANTHER" id="PTHR36503">
    <property type="entry name" value="BLR2520 PROTEIN"/>
    <property type="match status" value="1"/>
</dbReference>